<reference evidence="6 7" key="1">
    <citation type="submission" date="2023-09" db="EMBL/GenBank/DDBJ databases">
        <title>Genomes of two closely related lineages of the louse Polyplax serrata with different host specificities.</title>
        <authorList>
            <person name="Martinu J."/>
            <person name="Tarabai H."/>
            <person name="Stefka J."/>
            <person name="Hypsa V."/>
        </authorList>
    </citation>
    <scope>NUCLEOTIDE SEQUENCE [LARGE SCALE GENOMIC DNA]</scope>
    <source>
        <strain evidence="6">98ZLc_SE</strain>
    </source>
</reference>
<evidence type="ECO:0000256" key="2">
    <source>
        <dbReference type="ARBA" id="ARBA00022737"/>
    </source>
</evidence>
<sequence>MENERKSTNNTSEIPVISLQSDWDDVIFSNKSEVWVSCKFKGKDSVHSKLKSQGLNLPICISSEFSVLALRPTSIEVRFNPTGHAALFVSPGKIFSAIHDKSILSLDLSEKGFGVSASTDEKLVVWKASTGEILRTLPGHLGCIYKCRFFPSGLVVLSAGVDMQIKIWSAETGDCPVTLRGHVGAVNDVCVVDRGRNIISVSQDGTSKLWDCGNSACLATIFETTNKLSCCTIGVYQQSEHIARKEPVNEREIGTKEKILLAGSIEGFLYGVDIYSRKKVFEIEVGSSINVILMLSDEVIVGCQNGAIKIYKLENINIPPVIIHESCSPVLCGCVYKQSGFFMGRSDGSVTFYDSQNYENKRISLTGSDCDPIYGLSLLGDNILFTCCRDSKIRQYIIAEIMTKFYKNSVL</sequence>
<keyword evidence="7" id="KW-1185">Reference proteome</keyword>
<dbReference type="SMART" id="SM00320">
    <property type="entry name" value="WD40"/>
    <property type="match status" value="5"/>
</dbReference>
<dbReference type="InterPro" id="IPR001680">
    <property type="entry name" value="WD40_rpt"/>
</dbReference>
<dbReference type="Pfam" id="PF00400">
    <property type="entry name" value="WD40"/>
    <property type="match status" value="2"/>
</dbReference>
<proteinExistence type="inferred from homology"/>
<comment type="similarity">
    <text evidence="4">Belongs to the WD repeat PAAF1/RPN14 family.</text>
</comment>
<dbReference type="InterPro" id="IPR051179">
    <property type="entry name" value="WD_repeat_multifunction"/>
</dbReference>
<dbReference type="PROSITE" id="PS50082">
    <property type="entry name" value="WD_REPEATS_2"/>
    <property type="match status" value="2"/>
</dbReference>
<dbReference type="InterPro" id="IPR036322">
    <property type="entry name" value="WD40_repeat_dom_sf"/>
</dbReference>
<dbReference type="PROSITE" id="PS50294">
    <property type="entry name" value="WD_REPEATS_REGION"/>
    <property type="match status" value="2"/>
</dbReference>
<keyword evidence="3" id="KW-0647">Proteasome</keyword>
<evidence type="ECO:0000256" key="5">
    <source>
        <dbReference type="PROSITE-ProRule" id="PRU00221"/>
    </source>
</evidence>
<keyword evidence="2" id="KW-0677">Repeat</keyword>
<comment type="caution">
    <text evidence="6">The sequence shown here is derived from an EMBL/GenBank/DDBJ whole genome shotgun (WGS) entry which is preliminary data.</text>
</comment>
<dbReference type="InterPro" id="IPR015943">
    <property type="entry name" value="WD40/YVTN_repeat-like_dom_sf"/>
</dbReference>
<protein>
    <recommendedName>
        <fullName evidence="8">Proteasomal ATPase-associated factor 1</fullName>
    </recommendedName>
</protein>
<name>A0ABR1AFU3_POLSC</name>
<evidence type="ECO:0008006" key="8">
    <source>
        <dbReference type="Google" id="ProtNLM"/>
    </source>
</evidence>
<evidence type="ECO:0000256" key="4">
    <source>
        <dbReference type="ARBA" id="ARBA00038321"/>
    </source>
</evidence>
<dbReference type="PANTHER" id="PTHR19857:SF19">
    <property type="entry name" value="26S PROTEASOME REGULATORY SUBUNIT RPN14"/>
    <property type="match status" value="1"/>
</dbReference>
<dbReference type="PANTHER" id="PTHR19857">
    <property type="entry name" value="MITOCHONDRIAL DIVISION PROTEIN 1-RELATED"/>
    <property type="match status" value="1"/>
</dbReference>
<accession>A0ABR1AFU3</accession>
<organism evidence="6 7">
    <name type="scientific">Polyplax serrata</name>
    <name type="common">Common mouse louse</name>
    <dbReference type="NCBI Taxonomy" id="468196"/>
    <lineage>
        <taxon>Eukaryota</taxon>
        <taxon>Metazoa</taxon>
        <taxon>Ecdysozoa</taxon>
        <taxon>Arthropoda</taxon>
        <taxon>Hexapoda</taxon>
        <taxon>Insecta</taxon>
        <taxon>Pterygota</taxon>
        <taxon>Neoptera</taxon>
        <taxon>Paraneoptera</taxon>
        <taxon>Psocodea</taxon>
        <taxon>Troctomorpha</taxon>
        <taxon>Phthiraptera</taxon>
        <taxon>Anoplura</taxon>
        <taxon>Polyplacidae</taxon>
        <taxon>Polyplax</taxon>
    </lineage>
</organism>
<feature type="repeat" description="WD" evidence="5">
    <location>
        <begin position="179"/>
        <end position="220"/>
    </location>
</feature>
<evidence type="ECO:0000313" key="6">
    <source>
        <dbReference type="EMBL" id="KAK6618369.1"/>
    </source>
</evidence>
<feature type="repeat" description="WD" evidence="5">
    <location>
        <begin position="137"/>
        <end position="178"/>
    </location>
</feature>
<dbReference type="SUPFAM" id="SSF50978">
    <property type="entry name" value="WD40 repeat-like"/>
    <property type="match status" value="1"/>
</dbReference>
<dbReference type="Gene3D" id="2.130.10.10">
    <property type="entry name" value="YVTN repeat-like/Quinoprotein amine dehydrogenase"/>
    <property type="match status" value="2"/>
</dbReference>
<evidence type="ECO:0000256" key="3">
    <source>
        <dbReference type="ARBA" id="ARBA00022942"/>
    </source>
</evidence>
<evidence type="ECO:0000256" key="1">
    <source>
        <dbReference type="ARBA" id="ARBA00022574"/>
    </source>
</evidence>
<dbReference type="Proteomes" id="UP001359485">
    <property type="component" value="Unassembled WGS sequence"/>
</dbReference>
<gene>
    <name evidence="6" type="ORF">RUM44_002821</name>
</gene>
<dbReference type="EMBL" id="JAWJWF010000050">
    <property type="protein sequence ID" value="KAK6618369.1"/>
    <property type="molecule type" value="Genomic_DNA"/>
</dbReference>
<keyword evidence="1 5" id="KW-0853">WD repeat</keyword>
<evidence type="ECO:0000313" key="7">
    <source>
        <dbReference type="Proteomes" id="UP001359485"/>
    </source>
</evidence>